<name>A0A1E3BUQ8_ASPCR</name>
<feature type="region of interest" description="Disordered" evidence="1">
    <location>
        <begin position="248"/>
        <end position="297"/>
    </location>
</feature>
<evidence type="ECO:0000256" key="1">
    <source>
        <dbReference type="SAM" id="MobiDB-lite"/>
    </source>
</evidence>
<dbReference type="Proteomes" id="UP000094569">
    <property type="component" value="Unassembled WGS sequence"/>
</dbReference>
<dbReference type="EMBL" id="JXNT01000001">
    <property type="protein sequence ID" value="ODM24086.1"/>
    <property type="molecule type" value="Genomic_DNA"/>
</dbReference>
<evidence type="ECO:0000313" key="2">
    <source>
        <dbReference type="EMBL" id="ODM24086.1"/>
    </source>
</evidence>
<feature type="compositionally biased region" description="Low complexity" evidence="1">
    <location>
        <begin position="281"/>
        <end position="293"/>
    </location>
</feature>
<dbReference type="AlphaFoldDB" id="A0A1E3BUQ8"/>
<proteinExistence type="predicted"/>
<feature type="region of interest" description="Disordered" evidence="1">
    <location>
        <begin position="422"/>
        <end position="441"/>
    </location>
</feature>
<feature type="compositionally biased region" description="Low complexity" evidence="1">
    <location>
        <begin position="368"/>
        <end position="378"/>
    </location>
</feature>
<protein>
    <submittedName>
        <fullName evidence="2">Uncharacterized protein</fullName>
    </submittedName>
</protein>
<reference evidence="2 3" key="1">
    <citation type="journal article" date="2016" name="BMC Genomics">
        <title>Comparative genomic and transcriptomic analyses of the Fuzhuan brick tea-fermentation fungus Aspergillus cristatus.</title>
        <authorList>
            <person name="Ge Y."/>
            <person name="Wang Y."/>
            <person name="Liu Y."/>
            <person name="Tan Y."/>
            <person name="Ren X."/>
            <person name="Zhang X."/>
            <person name="Hyde K.D."/>
            <person name="Liu Y."/>
            <person name="Liu Z."/>
        </authorList>
    </citation>
    <scope>NUCLEOTIDE SEQUENCE [LARGE SCALE GENOMIC DNA]</scope>
    <source>
        <strain evidence="2 3">GZAAS20.1005</strain>
    </source>
</reference>
<accession>A0A1E3BUQ8</accession>
<comment type="caution">
    <text evidence="2">The sequence shown here is derived from an EMBL/GenBank/DDBJ whole genome shotgun (WGS) entry which is preliminary data.</text>
</comment>
<sequence>MPDHPMKCLLDNGELTIRKRDREFTLFLDLDAKYYYKFITNLNDHVHDRGYAWPDMLEQENELQSCAREFVKRYGRLYWGSEENRRKYLMPGSFVDSPEAMAVYPELKEEITRVIMILLEKKARNILKGGKKSKKVSSLISRESPVLTVKKSTRDSIFLSSPLPKPEPPIAKFHPAYDIFGTPPQVPVSNGVQVSCSNKSITPFRDIALLDEDGPLPKKRLFEPRSVSQTPAPAVHVIDVDVDVDDTHDEENALNTPDRSTVREESQTISVASPGDKEDSNINTNTNCNTNGNDQRPFDKPYAYKSSFPIKTTFLVSSSTQPSMGPVWVPFRDFNSASLFLFYMAAECHPEDWQGLGLGQSPSRQPNNEISRNGASSSSSQNIIAATVKLEWSGVVIRVRRGKDQDWVVVMRELQKAWAVASSSASQQKKKNRTPSHVLGI</sequence>
<dbReference type="OrthoDB" id="5425806at2759"/>
<feature type="region of interest" description="Disordered" evidence="1">
    <location>
        <begin position="355"/>
        <end position="378"/>
    </location>
</feature>
<dbReference type="STRING" id="573508.A0A1E3BUQ8"/>
<dbReference type="VEuPathDB" id="FungiDB:SI65_01676"/>
<keyword evidence="3" id="KW-1185">Reference proteome</keyword>
<evidence type="ECO:0000313" key="3">
    <source>
        <dbReference type="Proteomes" id="UP000094569"/>
    </source>
</evidence>
<organism evidence="2 3">
    <name type="scientific">Aspergillus cristatus</name>
    <name type="common">Chinese Fuzhuan brick tea-fermentation fungus</name>
    <name type="synonym">Eurotium cristatum</name>
    <dbReference type="NCBI Taxonomy" id="573508"/>
    <lineage>
        <taxon>Eukaryota</taxon>
        <taxon>Fungi</taxon>
        <taxon>Dikarya</taxon>
        <taxon>Ascomycota</taxon>
        <taxon>Pezizomycotina</taxon>
        <taxon>Eurotiomycetes</taxon>
        <taxon>Eurotiomycetidae</taxon>
        <taxon>Eurotiales</taxon>
        <taxon>Aspergillaceae</taxon>
        <taxon>Aspergillus</taxon>
        <taxon>Aspergillus subgen. Aspergillus</taxon>
    </lineage>
</organism>
<gene>
    <name evidence="2" type="ORF">SI65_01676</name>
</gene>